<keyword evidence="2" id="KW-0645">Protease</keyword>
<keyword evidence="3 7" id="KW-0378">Hydrolase</keyword>
<dbReference type="EMBL" id="NSFD01000058">
    <property type="protein sequence ID" value="PBA23639.1"/>
    <property type="molecule type" value="Genomic_DNA"/>
</dbReference>
<sequence>MTQPSAPIATAEDPATTGAENPSAANPPHPAQATGQSEGPVPVKPPPLPGTSAPGTTPPSTTTAPPAAPGATTPNGQSPNGTGTVPATTGTTTGDTKLKDGKEDSEADHKGDHNADSDSDSDASADAPPDPGPSPDALNALGPLANLGPQLASPLINAATGIPAAALQGAGGLIPALASAVMPQLAALANQLGTGAPPGIPSGRVNTNGADSLAGPLGSLVGEGPAADAARTKNEALARQVGAMRDVERQLGEILGLSSARTEGDRAKIQGVIDDVETALMSAGVQGDTPEAQTAVMTAMRKALDEAGSVVSSAARDKLTDAQFVRSLIHNYLAAAGSTDSLHAGVSGSGAGANAARIAHDALGLPYVWGGGGALGPTGGGFDCSGLTQWAIARASGGRVILPRTTYEQIHAGTAVPLNALAPGDLVFSNWSSPGVPEHVAIYIGNGQVIEAPQRGVPVHISNLPSGAQARRVL</sequence>
<protein>
    <submittedName>
        <fullName evidence="7">Glycoside hydrolase</fullName>
    </submittedName>
</protein>
<dbReference type="Pfam" id="PF10774">
    <property type="entry name" value="DUF4226"/>
    <property type="match status" value="1"/>
</dbReference>
<dbReference type="Proteomes" id="UP000217768">
    <property type="component" value="Unassembled WGS sequence"/>
</dbReference>
<proteinExistence type="inferred from homology"/>
<dbReference type="RefSeq" id="WP_095795283.1">
    <property type="nucleotide sequence ID" value="NZ_NSFD01000058.1"/>
</dbReference>
<feature type="compositionally biased region" description="Basic and acidic residues" evidence="5">
    <location>
        <begin position="96"/>
        <end position="116"/>
    </location>
</feature>
<dbReference type="PANTHER" id="PTHR47359:SF3">
    <property type="entry name" value="NLP_P60 DOMAIN-CONTAINING PROTEIN-RELATED"/>
    <property type="match status" value="1"/>
</dbReference>
<evidence type="ECO:0000313" key="7">
    <source>
        <dbReference type="EMBL" id="PBA23639.1"/>
    </source>
</evidence>
<feature type="compositionally biased region" description="Low complexity" evidence="5">
    <location>
        <begin position="50"/>
        <end position="74"/>
    </location>
</feature>
<accession>A0A2A2ZB00</accession>
<reference evidence="7 8" key="1">
    <citation type="submission" date="2017-08" db="EMBL/GenBank/DDBJ databases">
        <title>Phylogenetic analysis of Mycobacterium avium complex whole genomes.</title>
        <authorList>
            <person name="Caverly L.J."/>
            <person name="Spilker T."/>
            <person name="Lipuma J."/>
        </authorList>
    </citation>
    <scope>NUCLEOTIDE SEQUENCE [LARGE SCALE GENOMIC DNA]</scope>
    <source>
        <strain evidence="7 8">FLAC0165</strain>
    </source>
</reference>
<dbReference type="InterPro" id="IPR019710">
    <property type="entry name" value="DUF4226"/>
</dbReference>
<feature type="region of interest" description="Disordered" evidence="5">
    <location>
        <begin position="1"/>
        <end position="142"/>
    </location>
</feature>
<evidence type="ECO:0000256" key="4">
    <source>
        <dbReference type="ARBA" id="ARBA00022807"/>
    </source>
</evidence>
<gene>
    <name evidence="7" type="ORF">CKJ66_27385</name>
</gene>
<dbReference type="InterPro" id="IPR038765">
    <property type="entry name" value="Papain-like_cys_pep_sf"/>
</dbReference>
<evidence type="ECO:0000256" key="3">
    <source>
        <dbReference type="ARBA" id="ARBA00022801"/>
    </source>
</evidence>
<evidence type="ECO:0000256" key="1">
    <source>
        <dbReference type="ARBA" id="ARBA00007074"/>
    </source>
</evidence>
<organism evidence="7 8">
    <name type="scientific">Mycobacterium avium</name>
    <dbReference type="NCBI Taxonomy" id="1764"/>
    <lineage>
        <taxon>Bacteria</taxon>
        <taxon>Bacillati</taxon>
        <taxon>Actinomycetota</taxon>
        <taxon>Actinomycetes</taxon>
        <taxon>Mycobacteriales</taxon>
        <taxon>Mycobacteriaceae</taxon>
        <taxon>Mycobacterium</taxon>
        <taxon>Mycobacterium avium complex (MAC)</taxon>
    </lineage>
</organism>
<comment type="caution">
    <text evidence="7">The sequence shown here is derived from an EMBL/GenBank/DDBJ whole genome shotgun (WGS) entry which is preliminary data.</text>
</comment>
<dbReference type="InterPro" id="IPR000064">
    <property type="entry name" value="NLP_P60_dom"/>
</dbReference>
<feature type="compositionally biased region" description="Low complexity" evidence="5">
    <location>
        <begin position="81"/>
        <end position="95"/>
    </location>
</feature>
<evidence type="ECO:0000256" key="2">
    <source>
        <dbReference type="ARBA" id="ARBA00022670"/>
    </source>
</evidence>
<comment type="similarity">
    <text evidence="1">Belongs to the peptidase C40 family.</text>
</comment>
<dbReference type="PANTHER" id="PTHR47359">
    <property type="entry name" value="PEPTIDOGLYCAN DL-ENDOPEPTIDASE CWLO"/>
    <property type="match status" value="1"/>
</dbReference>
<dbReference type="InterPro" id="IPR051794">
    <property type="entry name" value="PG_Endopeptidase_C40"/>
</dbReference>
<evidence type="ECO:0000259" key="6">
    <source>
        <dbReference type="PROSITE" id="PS51935"/>
    </source>
</evidence>
<dbReference type="GO" id="GO:0006508">
    <property type="term" value="P:proteolysis"/>
    <property type="evidence" value="ECO:0007669"/>
    <property type="project" value="UniProtKB-KW"/>
</dbReference>
<dbReference type="GO" id="GO:0008234">
    <property type="term" value="F:cysteine-type peptidase activity"/>
    <property type="evidence" value="ECO:0007669"/>
    <property type="project" value="UniProtKB-KW"/>
</dbReference>
<evidence type="ECO:0000256" key="5">
    <source>
        <dbReference type="SAM" id="MobiDB-lite"/>
    </source>
</evidence>
<dbReference type="AlphaFoldDB" id="A0A2A2ZB00"/>
<keyword evidence="4" id="KW-0788">Thiol protease</keyword>
<dbReference type="PROSITE" id="PS51935">
    <property type="entry name" value="NLPC_P60"/>
    <property type="match status" value="1"/>
</dbReference>
<name>A0A2A2ZB00_MYCAV</name>
<dbReference type="Gene3D" id="3.90.1720.10">
    <property type="entry name" value="endopeptidase domain like (from Nostoc punctiforme)"/>
    <property type="match status" value="1"/>
</dbReference>
<feature type="domain" description="NlpC/P60" evidence="6">
    <location>
        <begin position="349"/>
        <end position="474"/>
    </location>
</feature>
<evidence type="ECO:0000313" key="8">
    <source>
        <dbReference type="Proteomes" id="UP000217768"/>
    </source>
</evidence>
<dbReference type="SUPFAM" id="SSF54001">
    <property type="entry name" value="Cysteine proteinases"/>
    <property type="match status" value="1"/>
</dbReference>
<dbReference type="Pfam" id="PF00877">
    <property type="entry name" value="NLPC_P60"/>
    <property type="match status" value="1"/>
</dbReference>